<organism evidence="9 10">
    <name type="scientific">Paenibacillus piri</name>
    <dbReference type="NCBI Taxonomy" id="2547395"/>
    <lineage>
        <taxon>Bacteria</taxon>
        <taxon>Bacillati</taxon>
        <taxon>Bacillota</taxon>
        <taxon>Bacilli</taxon>
        <taxon>Bacillales</taxon>
        <taxon>Paenibacillaceae</taxon>
        <taxon>Paenibacillus</taxon>
    </lineage>
</organism>
<dbReference type="InterPro" id="IPR010559">
    <property type="entry name" value="Sig_transdc_His_kin_internal"/>
</dbReference>
<dbReference type="Pfam" id="PF02518">
    <property type="entry name" value="HATPase_c"/>
    <property type="match status" value="1"/>
</dbReference>
<evidence type="ECO:0000256" key="2">
    <source>
        <dbReference type="ARBA" id="ARBA00022475"/>
    </source>
</evidence>
<evidence type="ECO:0000256" key="4">
    <source>
        <dbReference type="ARBA" id="ARBA00022679"/>
    </source>
</evidence>
<keyword evidence="5" id="KW-0418">Kinase</keyword>
<dbReference type="Gene3D" id="3.30.565.10">
    <property type="entry name" value="Histidine kinase-like ATPase, C-terminal domain"/>
    <property type="match status" value="1"/>
</dbReference>
<dbReference type="AlphaFoldDB" id="A0A4R5KT65"/>
<accession>A0A4R5KT65</accession>
<dbReference type="GO" id="GO:0005886">
    <property type="term" value="C:plasma membrane"/>
    <property type="evidence" value="ECO:0007669"/>
    <property type="project" value="UniProtKB-SubCell"/>
</dbReference>
<feature type="domain" description="HAMP" evidence="8">
    <location>
        <begin position="345"/>
        <end position="397"/>
    </location>
</feature>
<gene>
    <name evidence="9" type="ORF">E1757_11260</name>
</gene>
<dbReference type="OrthoDB" id="2521939at2"/>
<dbReference type="PROSITE" id="PS50885">
    <property type="entry name" value="HAMP"/>
    <property type="match status" value="1"/>
</dbReference>
<feature type="transmembrane region" description="Helical" evidence="7">
    <location>
        <begin position="44"/>
        <end position="65"/>
    </location>
</feature>
<keyword evidence="4" id="KW-0808">Transferase</keyword>
<evidence type="ECO:0000256" key="6">
    <source>
        <dbReference type="ARBA" id="ARBA00023136"/>
    </source>
</evidence>
<dbReference type="Gene3D" id="6.10.340.10">
    <property type="match status" value="1"/>
</dbReference>
<sequence length="614" mass="70751">MYMLILSKFGFAPSPLQNHDRIWVLKKGCSDGRWGIRMPYKNKFFRKIVVLVFMLLLPVIVIYSYSYQVNVSVVKSEIENSSMGNLRFFLSQVENNVAQLALHSVTLTNDSSIREMMRLDKMDTISSGIEAKKRIMEKLILYSTSSPWQNNMSVYSPLSGAVLTTYPLSRYEMRDIKIDKVTRWSYGGKDDTQPDDRFTWYTIDPPAARNDPSSANLIVEVSFSVENIKMMLDQYMTSKQGNPFFYAPGLEPIIGHKGSVEKVRELTQYLNSMNLKEQVNHEPVKISGENYMLSYVPSATLGWYLVDFVPLEKAIAPINKNRNAFYTVISILLILGIAVSFVIYRNVQIPILQLMNNVQKLKRGDYSARLLKMPKNEFFFLFNRFNEMAGQIQELIENVYWEKIRSREAIVKQLQSQINPHFFYNCLFFIVSMSRLGDQKAVEAMATNLGDYYRYTTRTENQTTTLADELGLVRNYLTIQQLRQQIEYEIQVPEFMQSFPFSRLLLQPLIENAIIHGIERKKNVGRIVIRGELQEKAARLIVEDNGKGMTDAEMQELDKKLRQPLTEEMGCGLWNVNQRLIHIFGSESGLALSHSELGGVKAALCWRKDDNDNV</sequence>
<dbReference type="InterPro" id="IPR003594">
    <property type="entry name" value="HATPase_dom"/>
</dbReference>
<keyword evidence="6 7" id="KW-0472">Membrane</keyword>
<evidence type="ECO:0000313" key="9">
    <source>
        <dbReference type="EMBL" id="TDF98080.1"/>
    </source>
</evidence>
<protein>
    <submittedName>
        <fullName evidence="9">HAMP domain-containing protein</fullName>
    </submittedName>
</protein>
<evidence type="ECO:0000256" key="3">
    <source>
        <dbReference type="ARBA" id="ARBA00022553"/>
    </source>
</evidence>
<feature type="transmembrane region" description="Helical" evidence="7">
    <location>
        <begin position="324"/>
        <end position="344"/>
    </location>
</feature>
<dbReference type="InterPro" id="IPR003660">
    <property type="entry name" value="HAMP_dom"/>
</dbReference>
<dbReference type="SUPFAM" id="SSF158472">
    <property type="entry name" value="HAMP domain-like"/>
    <property type="match status" value="1"/>
</dbReference>
<keyword evidence="10" id="KW-1185">Reference proteome</keyword>
<evidence type="ECO:0000256" key="1">
    <source>
        <dbReference type="ARBA" id="ARBA00004651"/>
    </source>
</evidence>
<keyword evidence="7" id="KW-1133">Transmembrane helix</keyword>
<dbReference type="GO" id="GO:0000155">
    <property type="term" value="F:phosphorelay sensor kinase activity"/>
    <property type="evidence" value="ECO:0007669"/>
    <property type="project" value="InterPro"/>
</dbReference>
<evidence type="ECO:0000259" key="8">
    <source>
        <dbReference type="PROSITE" id="PS50885"/>
    </source>
</evidence>
<dbReference type="SUPFAM" id="SSF55874">
    <property type="entry name" value="ATPase domain of HSP90 chaperone/DNA topoisomerase II/histidine kinase"/>
    <property type="match status" value="1"/>
</dbReference>
<evidence type="ECO:0000256" key="5">
    <source>
        <dbReference type="ARBA" id="ARBA00022777"/>
    </source>
</evidence>
<keyword evidence="7" id="KW-0812">Transmembrane</keyword>
<dbReference type="InterPro" id="IPR036890">
    <property type="entry name" value="HATPase_C_sf"/>
</dbReference>
<keyword evidence="3" id="KW-0597">Phosphoprotein</keyword>
<comment type="caution">
    <text evidence="9">The sequence shown here is derived from an EMBL/GenBank/DDBJ whole genome shotgun (WGS) entry which is preliminary data.</text>
</comment>
<evidence type="ECO:0000256" key="7">
    <source>
        <dbReference type="SAM" id="Phobius"/>
    </source>
</evidence>
<dbReference type="InterPro" id="IPR050640">
    <property type="entry name" value="Bact_2-comp_sensor_kinase"/>
</dbReference>
<proteinExistence type="predicted"/>
<dbReference type="Pfam" id="PF06580">
    <property type="entry name" value="His_kinase"/>
    <property type="match status" value="1"/>
</dbReference>
<reference evidence="9 10" key="1">
    <citation type="submission" date="2019-03" db="EMBL/GenBank/DDBJ databases">
        <title>This is whole genome sequence of Paenibacillus sp MS74 strain.</title>
        <authorList>
            <person name="Trinh H.N."/>
        </authorList>
    </citation>
    <scope>NUCLEOTIDE SEQUENCE [LARGE SCALE GENOMIC DNA]</scope>
    <source>
        <strain evidence="9 10">MS74</strain>
    </source>
</reference>
<dbReference type="PANTHER" id="PTHR34220">
    <property type="entry name" value="SENSOR HISTIDINE KINASE YPDA"/>
    <property type="match status" value="1"/>
</dbReference>
<dbReference type="Proteomes" id="UP000295636">
    <property type="component" value="Unassembled WGS sequence"/>
</dbReference>
<name>A0A4R5KT65_9BACL</name>
<evidence type="ECO:0000313" key="10">
    <source>
        <dbReference type="Proteomes" id="UP000295636"/>
    </source>
</evidence>
<comment type="subcellular location">
    <subcellularLocation>
        <location evidence="1">Cell membrane</location>
        <topology evidence="1">Multi-pass membrane protein</topology>
    </subcellularLocation>
</comment>
<dbReference type="PANTHER" id="PTHR34220:SF7">
    <property type="entry name" value="SENSOR HISTIDINE KINASE YPDA"/>
    <property type="match status" value="1"/>
</dbReference>
<keyword evidence="2" id="KW-1003">Cell membrane</keyword>
<dbReference type="EMBL" id="SMRT01000004">
    <property type="protein sequence ID" value="TDF98080.1"/>
    <property type="molecule type" value="Genomic_DNA"/>
</dbReference>